<dbReference type="SUPFAM" id="SSF56935">
    <property type="entry name" value="Porins"/>
    <property type="match status" value="1"/>
</dbReference>
<feature type="chain" id="PRO_5046353652" description="Porin" evidence="1">
    <location>
        <begin position="34"/>
        <end position="360"/>
    </location>
</feature>
<keyword evidence="1" id="KW-0732">Signal</keyword>
<dbReference type="RefSeq" id="WP_311365940.1">
    <property type="nucleotide sequence ID" value="NZ_JAVRIC010000022.1"/>
</dbReference>
<feature type="signal peptide" evidence="1">
    <location>
        <begin position="1"/>
        <end position="33"/>
    </location>
</feature>
<dbReference type="Proteomes" id="UP001254608">
    <property type="component" value="Unassembled WGS sequence"/>
</dbReference>
<name>A0ABU2WKX3_9GAMM</name>
<gene>
    <name evidence="2" type="ORF">RM530_14345</name>
</gene>
<sequence length="360" mass="38216">MDQLGSRTGHLAAGVRLAALAAMMMAPLPAAYAATVELPPISVGAGLRSSFTSTDVDGADEDVNDFTLDSARLYIGGSVTETIKFTLNTEIDGDNDVRVIDAIGRFEFSPKFNIWAGRFLPPSDRANLHGPYYGNAWGFAVDGIQDGFPFVAAGRDNGVAYWGDFDRVKVSIGAFDVPSTMAGSDEPDKIVTAARLHLSLWDIESGYYLNGTYYGDKDILSFGVSAQSASGDTAVTVDALMEKKIAGGGVLSLEGEYANYDGFGGYGAPVAFDSSDGYFVLAAFLFPQKVGIGQFQILGKTATTTYDTAGGDLDLDTLEFDLNYVIKAFNARVSLFYIDQSADAPGTDSTQIGLGLQLQI</sequence>
<reference evidence="2 3" key="1">
    <citation type="submission" date="2023-09" db="EMBL/GenBank/DDBJ databases">
        <authorList>
            <person name="Rey-Velasco X."/>
        </authorList>
    </citation>
    <scope>NUCLEOTIDE SEQUENCE [LARGE SCALE GENOMIC DNA]</scope>
    <source>
        <strain evidence="2 3">W345</strain>
    </source>
</reference>
<accession>A0ABU2WKX3</accession>
<comment type="caution">
    <text evidence="2">The sequence shown here is derived from an EMBL/GenBank/DDBJ whole genome shotgun (WGS) entry which is preliminary data.</text>
</comment>
<proteinExistence type="predicted"/>
<keyword evidence="3" id="KW-1185">Reference proteome</keyword>
<organism evidence="2 3">
    <name type="scientific">Banduia mediterranea</name>
    <dbReference type="NCBI Taxonomy" id="3075609"/>
    <lineage>
        <taxon>Bacteria</taxon>
        <taxon>Pseudomonadati</taxon>
        <taxon>Pseudomonadota</taxon>
        <taxon>Gammaproteobacteria</taxon>
        <taxon>Nevskiales</taxon>
        <taxon>Algiphilaceae</taxon>
        <taxon>Banduia</taxon>
    </lineage>
</organism>
<evidence type="ECO:0000313" key="2">
    <source>
        <dbReference type="EMBL" id="MDT0498528.1"/>
    </source>
</evidence>
<evidence type="ECO:0000256" key="1">
    <source>
        <dbReference type="SAM" id="SignalP"/>
    </source>
</evidence>
<dbReference type="EMBL" id="JAVRIC010000022">
    <property type="protein sequence ID" value="MDT0498528.1"/>
    <property type="molecule type" value="Genomic_DNA"/>
</dbReference>
<dbReference type="Gene3D" id="2.40.160.10">
    <property type="entry name" value="Porin"/>
    <property type="match status" value="1"/>
</dbReference>
<evidence type="ECO:0008006" key="4">
    <source>
        <dbReference type="Google" id="ProtNLM"/>
    </source>
</evidence>
<dbReference type="InterPro" id="IPR023614">
    <property type="entry name" value="Porin_dom_sf"/>
</dbReference>
<protein>
    <recommendedName>
        <fullName evidence="4">Porin</fullName>
    </recommendedName>
</protein>
<evidence type="ECO:0000313" key="3">
    <source>
        <dbReference type="Proteomes" id="UP001254608"/>
    </source>
</evidence>